<evidence type="ECO:0000313" key="1">
    <source>
        <dbReference type="EMBL" id="JAD91844.1"/>
    </source>
</evidence>
<dbReference type="AlphaFoldDB" id="A0A0A9DTE2"/>
<proteinExistence type="predicted"/>
<reference evidence="1" key="1">
    <citation type="submission" date="2014-09" db="EMBL/GenBank/DDBJ databases">
        <authorList>
            <person name="Magalhaes I.L.F."/>
            <person name="Oliveira U."/>
            <person name="Santos F.R."/>
            <person name="Vidigal T.H.D.A."/>
            <person name="Brescovit A.D."/>
            <person name="Santos A.J."/>
        </authorList>
    </citation>
    <scope>NUCLEOTIDE SEQUENCE</scope>
    <source>
        <tissue evidence="1">Shoot tissue taken approximately 20 cm above the soil surface</tissue>
    </source>
</reference>
<organism evidence="1">
    <name type="scientific">Arundo donax</name>
    <name type="common">Giant reed</name>
    <name type="synonym">Donax arundinaceus</name>
    <dbReference type="NCBI Taxonomy" id="35708"/>
    <lineage>
        <taxon>Eukaryota</taxon>
        <taxon>Viridiplantae</taxon>
        <taxon>Streptophyta</taxon>
        <taxon>Embryophyta</taxon>
        <taxon>Tracheophyta</taxon>
        <taxon>Spermatophyta</taxon>
        <taxon>Magnoliopsida</taxon>
        <taxon>Liliopsida</taxon>
        <taxon>Poales</taxon>
        <taxon>Poaceae</taxon>
        <taxon>PACMAD clade</taxon>
        <taxon>Arundinoideae</taxon>
        <taxon>Arundineae</taxon>
        <taxon>Arundo</taxon>
    </lineage>
</organism>
<sequence length="51" mass="5665">MVIGAFPPIIATKFLKAQQKLFVVSLVNNTPANITLWKWLLTPTNIPNGML</sequence>
<accession>A0A0A9DTE2</accession>
<reference evidence="1" key="2">
    <citation type="journal article" date="2015" name="Data Brief">
        <title>Shoot transcriptome of the giant reed, Arundo donax.</title>
        <authorList>
            <person name="Barrero R.A."/>
            <person name="Guerrero F.D."/>
            <person name="Moolhuijzen P."/>
            <person name="Goolsby J.A."/>
            <person name="Tidwell J."/>
            <person name="Bellgard S.E."/>
            <person name="Bellgard M.I."/>
        </authorList>
    </citation>
    <scope>NUCLEOTIDE SEQUENCE</scope>
    <source>
        <tissue evidence="1">Shoot tissue taken approximately 20 cm above the soil surface</tissue>
    </source>
</reference>
<protein>
    <submittedName>
        <fullName evidence="1">Uncharacterized protein</fullName>
    </submittedName>
</protein>
<name>A0A0A9DTE2_ARUDO</name>
<dbReference type="EMBL" id="GBRH01206051">
    <property type="protein sequence ID" value="JAD91844.1"/>
    <property type="molecule type" value="Transcribed_RNA"/>
</dbReference>